<feature type="short sequence motif" description="Important for interaction with partner proteins" evidence="2">
    <location>
        <begin position="140"/>
        <end position="145"/>
    </location>
</feature>
<dbReference type="CDD" id="cd04496">
    <property type="entry name" value="SSB_OBF"/>
    <property type="match status" value="1"/>
</dbReference>
<dbReference type="AlphaFoldDB" id="R6X640"/>
<evidence type="ECO:0000256" key="3">
    <source>
        <dbReference type="PIRNR" id="PIRNR002070"/>
    </source>
</evidence>
<reference evidence="5" key="1">
    <citation type="submission" date="2012-11" db="EMBL/GenBank/DDBJ databases">
        <title>Dependencies among metagenomic species, viruses, plasmids and units of genetic variation.</title>
        <authorList>
            <person name="Nielsen H.B."/>
            <person name="Almeida M."/>
            <person name="Juncker A.S."/>
            <person name="Rasmussen S."/>
            <person name="Li J."/>
            <person name="Sunagawa S."/>
            <person name="Plichta D."/>
            <person name="Gautier L."/>
            <person name="Le Chatelier E."/>
            <person name="Peletier E."/>
            <person name="Bonde I."/>
            <person name="Nielsen T."/>
            <person name="Manichanh C."/>
            <person name="Arumugam M."/>
            <person name="Batto J."/>
            <person name="Santos M.B.Q.D."/>
            <person name="Blom N."/>
            <person name="Borruel N."/>
            <person name="Burgdorf K.S."/>
            <person name="Boumezbeur F."/>
            <person name="Casellas F."/>
            <person name="Dore J."/>
            <person name="Guarner F."/>
            <person name="Hansen T."/>
            <person name="Hildebrand F."/>
            <person name="Kaas R.S."/>
            <person name="Kennedy S."/>
            <person name="Kristiansen K."/>
            <person name="Kultima J.R."/>
            <person name="Leonard P."/>
            <person name="Levenez F."/>
            <person name="Lund O."/>
            <person name="Moumen B."/>
            <person name="Le Paslier D."/>
            <person name="Pons N."/>
            <person name="Pedersen O."/>
            <person name="Prifti E."/>
            <person name="Qin J."/>
            <person name="Raes J."/>
            <person name="Tap J."/>
            <person name="Tims S."/>
            <person name="Ussery D.W."/>
            <person name="Yamada T."/>
            <person name="MetaHit consortium"/>
            <person name="Renault P."/>
            <person name="Sicheritz-Ponten T."/>
            <person name="Bork P."/>
            <person name="Wang J."/>
            <person name="Brunak S."/>
            <person name="Ehrlich S.D."/>
        </authorList>
    </citation>
    <scope>NUCLEOTIDE SEQUENCE [LARGE SCALE GENOMIC DNA]</scope>
</reference>
<dbReference type="HOGENOM" id="CLU_078758_6_0_9"/>
<dbReference type="PROSITE" id="PS50935">
    <property type="entry name" value="SSB"/>
    <property type="match status" value="1"/>
</dbReference>
<name>R6X640_9FIRM</name>
<keyword evidence="2" id="KW-0235">DNA replication</keyword>
<dbReference type="Pfam" id="PF00436">
    <property type="entry name" value="SSB"/>
    <property type="match status" value="1"/>
</dbReference>
<keyword evidence="2" id="KW-0233">DNA recombination</keyword>
<organism evidence="5">
    <name type="scientific">Phascolarctobacterium succinatutens CAG:287</name>
    <dbReference type="NCBI Taxonomy" id="1263101"/>
    <lineage>
        <taxon>Bacteria</taxon>
        <taxon>Bacillati</taxon>
        <taxon>Bacillota</taxon>
        <taxon>Negativicutes</taxon>
        <taxon>Acidaminococcales</taxon>
        <taxon>Acidaminococcaceae</taxon>
        <taxon>Phascolarctobacterium</taxon>
    </lineage>
</organism>
<dbReference type="GO" id="GO:0006281">
    <property type="term" value="P:DNA repair"/>
    <property type="evidence" value="ECO:0007669"/>
    <property type="project" value="UniProtKB-UniRule"/>
</dbReference>
<feature type="region of interest" description="Disordered" evidence="4">
    <location>
        <begin position="110"/>
        <end position="137"/>
    </location>
</feature>
<keyword evidence="2" id="KW-0227">DNA damage</keyword>
<dbReference type="SUPFAM" id="SSF50249">
    <property type="entry name" value="Nucleic acid-binding proteins"/>
    <property type="match status" value="1"/>
</dbReference>
<evidence type="ECO:0000313" key="5">
    <source>
        <dbReference type="EMBL" id="CDD11741.1"/>
    </source>
</evidence>
<evidence type="ECO:0000256" key="1">
    <source>
        <dbReference type="ARBA" id="ARBA00023125"/>
    </source>
</evidence>
<evidence type="ECO:0000256" key="4">
    <source>
        <dbReference type="SAM" id="MobiDB-lite"/>
    </source>
</evidence>
<keyword evidence="2" id="KW-0234">DNA repair</keyword>
<dbReference type="NCBIfam" id="TIGR00621">
    <property type="entry name" value="ssb"/>
    <property type="match status" value="1"/>
</dbReference>
<dbReference type="InterPro" id="IPR012340">
    <property type="entry name" value="NA-bd_OB-fold"/>
</dbReference>
<evidence type="ECO:0000256" key="2">
    <source>
        <dbReference type="HAMAP-Rule" id="MF_00984"/>
    </source>
</evidence>
<comment type="caution">
    <text evidence="2">Lacks conserved residue(s) required for the propagation of feature annotation.</text>
</comment>
<dbReference type="InterPro" id="IPR000424">
    <property type="entry name" value="Primosome_PriB/ssb"/>
</dbReference>
<dbReference type="PIRSF" id="PIRSF002070">
    <property type="entry name" value="SSB"/>
    <property type="match status" value="1"/>
</dbReference>
<dbReference type="GO" id="GO:0006260">
    <property type="term" value="P:DNA replication"/>
    <property type="evidence" value="ECO:0007669"/>
    <property type="project" value="UniProtKB-UniRule"/>
</dbReference>
<sequence length="145" mass="16020">MNKIILLGRLTRDPEVRYTPTGKVVCQFTLAVDRPFANQEGQREADFIPVVIWGKQAETCGNSLTKGQRALVEGRLQIRSYDGKDGNKRWVTEVIADRFEFIERKADAAAAHSNPIRSAAPAAPAQDGGMSGFGQQVPFDEEIPF</sequence>
<accession>R6X640</accession>
<dbReference type="EMBL" id="CBGL010000099">
    <property type="protein sequence ID" value="CDD11741.1"/>
    <property type="molecule type" value="Genomic_DNA"/>
</dbReference>
<gene>
    <name evidence="5" type="ORF">BN587_00668</name>
</gene>
<dbReference type="GO" id="GO:0009295">
    <property type="term" value="C:nucleoid"/>
    <property type="evidence" value="ECO:0007669"/>
    <property type="project" value="TreeGrafter"/>
</dbReference>
<comment type="function">
    <text evidence="2">Plays an important role in DNA replication, recombination and repair. Binds to ssDNA and to an array of partner proteins to recruit them to their sites of action during DNA metabolism.</text>
</comment>
<protein>
    <recommendedName>
        <fullName evidence="2 3">Single-stranded DNA-binding protein</fullName>
        <shortName evidence="2">SSB</shortName>
    </recommendedName>
</protein>
<dbReference type="PANTHER" id="PTHR10302:SF27">
    <property type="entry name" value="SINGLE-STRANDED DNA-BINDING PROTEIN"/>
    <property type="match status" value="1"/>
</dbReference>
<dbReference type="Proteomes" id="UP000014937">
    <property type="component" value="Unassembled WGS sequence"/>
</dbReference>
<dbReference type="RefSeq" id="WP_021719755.1">
    <property type="nucleotide sequence ID" value="NZ_FR892776.1"/>
</dbReference>
<comment type="caution">
    <text evidence="5">The sequence shown here is derived from an EMBL/GenBank/DDBJ whole genome shotgun (WGS) entry which is preliminary data.</text>
</comment>
<dbReference type="InterPro" id="IPR011344">
    <property type="entry name" value="ssDNA-bd"/>
</dbReference>
<comment type="subunit">
    <text evidence="2">Homotetramer.</text>
</comment>
<proteinExistence type="inferred from homology"/>
<dbReference type="Gene3D" id="2.40.50.140">
    <property type="entry name" value="Nucleic acid-binding proteins"/>
    <property type="match status" value="1"/>
</dbReference>
<dbReference type="PANTHER" id="PTHR10302">
    <property type="entry name" value="SINGLE-STRANDED DNA-BINDING PROTEIN"/>
    <property type="match status" value="1"/>
</dbReference>
<dbReference type="GO" id="GO:0006310">
    <property type="term" value="P:DNA recombination"/>
    <property type="evidence" value="ECO:0007669"/>
    <property type="project" value="UniProtKB-UniRule"/>
</dbReference>
<keyword evidence="1 2" id="KW-0238">DNA-binding</keyword>
<dbReference type="HAMAP" id="MF_00984">
    <property type="entry name" value="SSB"/>
    <property type="match status" value="1"/>
</dbReference>
<dbReference type="GO" id="GO:0003697">
    <property type="term" value="F:single-stranded DNA binding"/>
    <property type="evidence" value="ECO:0007669"/>
    <property type="project" value="UniProtKB-UniRule"/>
</dbReference>